<evidence type="ECO:0000313" key="2">
    <source>
        <dbReference type="Proteomes" id="UP000267096"/>
    </source>
</evidence>
<dbReference type="AlphaFoldDB" id="A0A0M3J411"/>
<organism evidence="3">
    <name type="scientific">Anisakis simplex</name>
    <name type="common">Herring worm</name>
    <dbReference type="NCBI Taxonomy" id="6269"/>
    <lineage>
        <taxon>Eukaryota</taxon>
        <taxon>Metazoa</taxon>
        <taxon>Ecdysozoa</taxon>
        <taxon>Nematoda</taxon>
        <taxon>Chromadorea</taxon>
        <taxon>Rhabditida</taxon>
        <taxon>Spirurina</taxon>
        <taxon>Ascaridomorpha</taxon>
        <taxon>Ascaridoidea</taxon>
        <taxon>Anisakidae</taxon>
        <taxon>Anisakis</taxon>
        <taxon>Anisakis simplex complex</taxon>
    </lineage>
</organism>
<evidence type="ECO:0000313" key="3">
    <source>
        <dbReference type="WBParaSite" id="ASIM_0000227601-mRNA-1"/>
    </source>
</evidence>
<dbReference type="Proteomes" id="UP000267096">
    <property type="component" value="Unassembled WGS sequence"/>
</dbReference>
<evidence type="ECO:0000313" key="1">
    <source>
        <dbReference type="EMBL" id="VDK19673.1"/>
    </source>
</evidence>
<sequence length="130" mass="14816">MSCEATVRQHPSHFIGNSVNAMFRSNKQTRRRILRGRKVLGIEQIEAEIGVSSESSSMSELNSESSRCKVDERRQMMHELAVIRERQRLERMELPNFNIATDRAPPINLTVSTLEEEMSSSIRNQGSLAL</sequence>
<protein>
    <submittedName>
        <fullName evidence="3">AXIN2</fullName>
    </submittedName>
</protein>
<name>A0A0M3J411_ANISI</name>
<accession>A0A0M3J411</accession>
<gene>
    <name evidence="1" type="ORF">ASIM_LOCUS2144</name>
</gene>
<dbReference type="WBParaSite" id="ASIM_0000227601-mRNA-1">
    <property type="protein sequence ID" value="ASIM_0000227601-mRNA-1"/>
    <property type="gene ID" value="ASIM_0000227601"/>
</dbReference>
<reference evidence="1 2" key="2">
    <citation type="submission" date="2018-11" db="EMBL/GenBank/DDBJ databases">
        <authorList>
            <consortium name="Pathogen Informatics"/>
        </authorList>
    </citation>
    <scope>NUCLEOTIDE SEQUENCE [LARGE SCALE GENOMIC DNA]</scope>
</reference>
<keyword evidence="2" id="KW-1185">Reference proteome</keyword>
<proteinExistence type="predicted"/>
<reference evidence="3" key="1">
    <citation type="submission" date="2017-02" db="UniProtKB">
        <authorList>
            <consortium name="WormBaseParasite"/>
        </authorList>
    </citation>
    <scope>IDENTIFICATION</scope>
</reference>
<dbReference type="EMBL" id="UYRR01002727">
    <property type="protein sequence ID" value="VDK19673.1"/>
    <property type="molecule type" value="Genomic_DNA"/>
</dbReference>